<dbReference type="Pfam" id="PF01929">
    <property type="entry name" value="Ribosomal_L14e"/>
    <property type="match status" value="1"/>
</dbReference>
<dbReference type="GO" id="GO:0003723">
    <property type="term" value="F:RNA binding"/>
    <property type="evidence" value="ECO:0007669"/>
    <property type="project" value="InterPro"/>
</dbReference>
<dbReference type="CDD" id="cd23702">
    <property type="entry name" value="eL14"/>
    <property type="match status" value="1"/>
</dbReference>
<reference evidence="5 6" key="1">
    <citation type="journal article" date="2018" name="Mol. Biol. Evol.">
        <title>Broad Genomic Sampling Reveals a Smut Pathogenic Ancestry of the Fungal Clade Ustilaginomycotina.</title>
        <authorList>
            <person name="Kijpornyongpan T."/>
            <person name="Mondo S.J."/>
            <person name="Barry K."/>
            <person name="Sandor L."/>
            <person name="Lee J."/>
            <person name="Lipzen A."/>
            <person name="Pangilinan J."/>
            <person name="LaButti K."/>
            <person name="Hainaut M."/>
            <person name="Henrissat B."/>
            <person name="Grigoriev I.V."/>
            <person name="Spatafora J.W."/>
            <person name="Aime M.C."/>
        </authorList>
    </citation>
    <scope>NUCLEOTIDE SEQUENCE [LARGE SCALE GENOMIC DNA]</scope>
    <source>
        <strain evidence="5 6">MCA 4186</strain>
    </source>
</reference>
<dbReference type="GeneID" id="37267808"/>
<evidence type="ECO:0000259" key="4">
    <source>
        <dbReference type="Pfam" id="PF01929"/>
    </source>
</evidence>
<gene>
    <name evidence="5" type="ORF">FA09DRAFT_298927</name>
</gene>
<dbReference type="GO" id="GO:0006412">
    <property type="term" value="P:translation"/>
    <property type="evidence" value="ECO:0007669"/>
    <property type="project" value="InterPro"/>
</dbReference>
<dbReference type="InterPro" id="IPR002784">
    <property type="entry name" value="Ribosomal_eL14_dom"/>
</dbReference>
<dbReference type="OrthoDB" id="1875589at2759"/>
<dbReference type="GO" id="GO:0003735">
    <property type="term" value="F:structural constituent of ribosome"/>
    <property type="evidence" value="ECO:0007669"/>
    <property type="project" value="InterPro"/>
</dbReference>
<evidence type="ECO:0000313" key="6">
    <source>
        <dbReference type="Proteomes" id="UP000245946"/>
    </source>
</evidence>
<keyword evidence="6" id="KW-1185">Reference proteome</keyword>
<dbReference type="InterPro" id="IPR039660">
    <property type="entry name" value="Ribosomal_eL14"/>
</dbReference>
<evidence type="ECO:0000256" key="2">
    <source>
        <dbReference type="ARBA" id="ARBA00022980"/>
    </source>
</evidence>
<sequence length="137" mass="15049">MVNREAFKRYVEVGRVVLVNKGQGEGKLAVIADIVDHNKAIIDGPASGVERQVIQYKYISLTPHVVPKIARAAGSSAIAKQFEASGVAQKWAESAWAKKRAARKAKAATTDFERFEIMLLKKQRRYLVGAQAAKIKA</sequence>
<protein>
    <submittedName>
        <fullName evidence="5">Putative RPL14B-ribosomal protein</fullName>
    </submittedName>
</protein>
<name>A0A316Z898_9BASI</name>
<organism evidence="5 6">
    <name type="scientific">Tilletiopsis washingtonensis</name>
    <dbReference type="NCBI Taxonomy" id="58919"/>
    <lineage>
        <taxon>Eukaryota</taxon>
        <taxon>Fungi</taxon>
        <taxon>Dikarya</taxon>
        <taxon>Basidiomycota</taxon>
        <taxon>Ustilaginomycotina</taxon>
        <taxon>Exobasidiomycetes</taxon>
        <taxon>Entylomatales</taxon>
        <taxon>Entylomatales incertae sedis</taxon>
        <taxon>Tilletiopsis</taxon>
    </lineage>
</organism>
<dbReference type="AlphaFoldDB" id="A0A316Z898"/>
<keyword evidence="3" id="KW-0687">Ribonucleoprotein</keyword>
<dbReference type="GO" id="GO:0022625">
    <property type="term" value="C:cytosolic large ribosomal subunit"/>
    <property type="evidence" value="ECO:0007669"/>
    <property type="project" value="TreeGrafter"/>
</dbReference>
<keyword evidence="2 5" id="KW-0689">Ribosomal protein</keyword>
<feature type="domain" description="Large ribosomal subunit protein eL14" evidence="4">
    <location>
        <begin position="50"/>
        <end position="125"/>
    </location>
</feature>
<evidence type="ECO:0000256" key="3">
    <source>
        <dbReference type="ARBA" id="ARBA00023274"/>
    </source>
</evidence>
<proteinExistence type="inferred from homology"/>
<dbReference type="InterPro" id="IPR014722">
    <property type="entry name" value="Rib_uL2_dom2"/>
</dbReference>
<dbReference type="Gene3D" id="2.30.30.30">
    <property type="match status" value="1"/>
</dbReference>
<dbReference type="RefSeq" id="XP_025597497.1">
    <property type="nucleotide sequence ID" value="XM_025740262.1"/>
</dbReference>
<dbReference type="STRING" id="58919.A0A316Z898"/>
<evidence type="ECO:0000313" key="5">
    <source>
        <dbReference type="EMBL" id="PWN97218.1"/>
    </source>
</evidence>
<dbReference type="PANTHER" id="PTHR11127:SF2">
    <property type="entry name" value="LARGE RIBOSOMAL SUBUNIT PROTEIN EL14"/>
    <property type="match status" value="1"/>
</dbReference>
<dbReference type="SUPFAM" id="SSF50104">
    <property type="entry name" value="Translation proteins SH3-like domain"/>
    <property type="match status" value="1"/>
</dbReference>
<comment type="similarity">
    <text evidence="1">Belongs to the eukaryotic ribosomal protein eL14 family.</text>
</comment>
<dbReference type="PANTHER" id="PTHR11127">
    <property type="entry name" value="60S RIBOSOMAL PROTEIN L14"/>
    <property type="match status" value="1"/>
</dbReference>
<accession>A0A316Z898</accession>
<dbReference type="EMBL" id="KZ819296">
    <property type="protein sequence ID" value="PWN97218.1"/>
    <property type="molecule type" value="Genomic_DNA"/>
</dbReference>
<dbReference type="InterPro" id="IPR008991">
    <property type="entry name" value="Translation_prot_SH3-like_sf"/>
</dbReference>
<dbReference type="GO" id="GO:0042273">
    <property type="term" value="P:ribosomal large subunit biogenesis"/>
    <property type="evidence" value="ECO:0007669"/>
    <property type="project" value="TreeGrafter"/>
</dbReference>
<dbReference type="Gene3D" id="6.10.250.2270">
    <property type="match status" value="1"/>
</dbReference>
<dbReference type="Proteomes" id="UP000245946">
    <property type="component" value="Unassembled WGS sequence"/>
</dbReference>
<evidence type="ECO:0000256" key="1">
    <source>
        <dbReference type="ARBA" id="ARBA00006592"/>
    </source>
</evidence>